<reference evidence="7 8" key="1">
    <citation type="submission" date="2020-02" db="EMBL/GenBank/DDBJ databases">
        <title>complete genome sequence of Rhodobacteraceae bacterium.</title>
        <authorList>
            <person name="Park J."/>
            <person name="Kim Y.-S."/>
            <person name="Kim K.-H."/>
        </authorList>
    </citation>
    <scope>NUCLEOTIDE SEQUENCE [LARGE SCALE GENOMIC DNA]</scope>
    <source>
        <strain evidence="7 8">RR4-56</strain>
    </source>
</reference>
<name>A0A7M3T6N1_9RHOB</name>
<dbReference type="Gene3D" id="3.40.350.10">
    <property type="entry name" value="Creatinase/prolidase N-terminal domain"/>
    <property type="match status" value="2"/>
</dbReference>
<dbReference type="PANTHER" id="PTHR43763:SF6">
    <property type="entry name" value="XAA-PRO AMINOPEPTIDASE 1"/>
    <property type="match status" value="1"/>
</dbReference>
<dbReference type="Pfam" id="PF01321">
    <property type="entry name" value="Creatinase_N"/>
    <property type="match status" value="1"/>
</dbReference>
<gene>
    <name evidence="7" type="ORF">G5B40_20735</name>
</gene>
<comment type="similarity">
    <text evidence="1">Belongs to the peptidase M24B family.</text>
</comment>
<evidence type="ECO:0000256" key="2">
    <source>
        <dbReference type="ARBA" id="ARBA00022723"/>
    </source>
</evidence>
<dbReference type="CDD" id="cd01085">
    <property type="entry name" value="APP"/>
    <property type="match status" value="1"/>
</dbReference>
<evidence type="ECO:0000259" key="5">
    <source>
        <dbReference type="Pfam" id="PF01321"/>
    </source>
</evidence>
<dbReference type="KEGG" id="hdh:G5B40_20735"/>
<dbReference type="GO" id="GO:0046872">
    <property type="term" value="F:metal ion binding"/>
    <property type="evidence" value="ECO:0007669"/>
    <property type="project" value="UniProtKB-KW"/>
</dbReference>
<keyword evidence="8" id="KW-1185">Reference proteome</keyword>
<dbReference type="PANTHER" id="PTHR43763">
    <property type="entry name" value="XAA-PRO AMINOPEPTIDASE 1"/>
    <property type="match status" value="1"/>
</dbReference>
<dbReference type="AlphaFoldDB" id="A0A7M3T6N1"/>
<organism evidence="7 8">
    <name type="scientific">Pikeienuella piscinae</name>
    <dbReference type="NCBI Taxonomy" id="2748098"/>
    <lineage>
        <taxon>Bacteria</taxon>
        <taxon>Pseudomonadati</taxon>
        <taxon>Pseudomonadota</taxon>
        <taxon>Alphaproteobacteria</taxon>
        <taxon>Rhodobacterales</taxon>
        <taxon>Paracoccaceae</taxon>
        <taxon>Pikeienuella</taxon>
    </lineage>
</organism>
<dbReference type="SUPFAM" id="SSF55920">
    <property type="entry name" value="Creatinase/aminopeptidase"/>
    <property type="match status" value="1"/>
</dbReference>
<keyword evidence="2" id="KW-0479">Metal-binding</keyword>
<evidence type="ECO:0000256" key="1">
    <source>
        <dbReference type="ARBA" id="ARBA00008766"/>
    </source>
</evidence>
<feature type="domain" description="Peptidase M24" evidence="4">
    <location>
        <begin position="316"/>
        <end position="528"/>
    </location>
</feature>
<protein>
    <submittedName>
        <fullName evidence="7">Aminopeptidase P family protein</fullName>
    </submittedName>
</protein>
<dbReference type="Pfam" id="PF16188">
    <property type="entry name" value="Peptidase_M24_C"/>
    <property type="match status" value="1"/>
</dbReference>
<dbReference type="Proteomes" id="UP000503336">
    <property type="component" value="Chromosome"/>
</dbReference>
<dbReference type="Pfam" id="PF00557">
    <property type="entry name" value="Peptidase_M24"/>
    <property type="match status" value="1"/>
</dbReference>
<dbReference type="InterPro" id="IPR029149">
    <property type="entry name" value="Creatin/AminoP/Spt16_N"/>
</dbReference>
<dbReference type="FunFam" id="3.90.230.10:FF:000009">
    <property type="entry name" value="xaa-Pro aminopeptidase 2"/>
    <property type="match status" value="1"/>
</dbReference>
<dbReference type="EMBL" id="CP049056">
    <property type="protein sequence ID" value="QIE57662.1"/>
    <property type="molecule type" value="Genomic_DNA"/>
</dbReference>
<dbReference type="GO" id="GO:0070006">
    <property type="term" value="F:metalloaminopeptidase activity"/>
    <property type="evidence" value="ECO:0007669"/>
    <property type="project" value="InterPro"/>
</dbReference>
<keyword evidence="3" id="KW-0378">Hydrolase</keyword>
<evidence type="ECO:0000259" key="4">
    <source>
        <dbReference type="Pfam" id="PF00557"/>
    </source>
</evidence>
<keyword evidence="7" id="KW-0031">Aminopeptidase</keyword>
<dbReference type="InterPro" id="IPR000587">
    <property type="entry name" value="Creatinase_N"/>
</dbReference>
<evidence type="ECO:0000256" key="3">
    <source>
        <dbReference type="ARBA" id="ARBA00022801"/>
    </source>
</evidence>
<proteinExistence type="inferred from homology"/>
<dbReference type="Pfam" id="PF16189">
    <property type="entry name" value="Creatinase_N_2"/>
    <property type="match status" value="1"/>
</dbReference>
<feature type="domain" description="Creatinase N-terminal" evidence="5">
    <location>
        <begin position="17"/>
        <end position="135"/>
    </location>
</feature>
<dbReference type="InterPro" id="IPR000994">
    <property type="entry name" value="Pept_M24"/>
</dbReference>
<keyword evidence="7" id="KW-0645">Protease</keyword>
<dbReference type="InterPro" id="IPR032416">
    <property type="entry name" value="Peptidase_M24_C"/>
</dbReference>
<dbReference type="InterPro" id="IPR033740">
    <property type="entry name" value="Pept_M24B"/>
</dbReference>
<dbReference type="Gene3D" id="3.90.230.10">
    <property type="entry name" value="Creatinase/methionine aminopeptidase superfamily"/>
    <property type="match status" value="1"/>
</dbReference>
<dbReference type="GO" id="GO:0005737">
    <property type="term" value="C:cytoplasm"/>
    <property type="evidence" value="ECO:0007669"/>
    <property type="project" value="UniProtKB-ARBA"/>
</dbReference>
<dbReference type="SUPFAM" id="SSF53092">
    <property type="entry name" value="Creatinase/prolidase N-terminal domain"/>
    <property type="match status" value="1"/>
</dbReference>
<feature type="domain" description="Peptidase M24 C-terminal" evidence="6">
    <location>
        <begin position="539"/>
        <end position="598"/>
    </location>
</feature>
<sequence length="598" mass="63727">MFQDFSAPPGIVPGGERLAALRAEMARQGLDGFLIPRADAHQGEYVPPADARLAYVTGFTGSAGIAVVLAERAALFVDGRYTLQAERQTDPASWTLQALHETPVGEWLDGAAPAGARIGFDPWLHGKAEIDALERRGLTAVAVETNPVDAIWADRPAPPAAPICPYPDELAGESAAQKRARIGRAVAEAGAGAAALTLPDSIAWLLNLRGGDIPRNPVPLAFAILHASGKAMLFLRPGQDADPALRAHLGPDVAIAGRDEFLSALRNIEGGALLDRRSSPLAVARALESAKVRIIWGEDPCVMPKAIKNAAERAGARAAHFRDGVAMARFLAWLDREAPSGALTEIAIAKRLEAERRATNALMDISFDTIAGAGPNGAIVHYRVTEATDRKLSPGELMLVDSGGQYLDGTTDITRTIAVGPPPEGAVRAFTLVLKGMIAVSRARFPLRTTGRDLDTMARAALWRAGFDYDHGTGHGIGAYLCVHEGPQSLSRRGAVALRPGMMVSNEPGYYRTGAFGIRIENLLLIEEASIPEGGDRAMMSFETLTLAPIDRRLVDPALLDAEERAWLDAYHARVRDTLKPALDARDGAWLEAATAPL</sequence>
<evidence type="ECO:0000259" key="6">
    <source>
        <dbReference type="Pfam" id="PF16188"/>
    </source>
</evidence>
<dbReference type="RefSeq" id="WP_165102993.1">
    <property type="nucleotide sequence ID" value="NZ_CP049056.1"/>
</dbReference>
<accession>A0A7M3T6N1</accession>
<dbReference type="InterPro" id="IPR036005">
    <property type="entry name" value="Creatinase/aminopeptidase-like"/>
</dbReference>
<dbReference type="InterPro" id="IPR050422">
    <property type="entry name" value="X-Pro_aminopeptidase_P"/>
</dbReference>
<evidence type="ECO:0000313" key="7">
    <source>
        <dbReference type="EMBL" id="QIE57662.1"/>
    </source>
</evidence>
<evidence type="ECO:0000313" key="8">
    <source>
        <dbReference type="Proteomes" id="UP000503336"/>
    </source>
</evidence>